<evidence type="ECO:0000256" key="1">
    <source>
        <dbReference type="SAM" id="MobiDB-lite"/>
    </source>
</evidence>
<keyword evidence="4" id="KW-1185">Reference proteome</keyword>
<dbReference type="EMBL" id="JAAAIL010002192">
    <property type="protein sequence ID" value="KAG0259449.1"/>
    <property type="molecule type" value="Genomic_DNA"/>
</dbReference>
<feature type="compositionally biased region" description="Polar residues" evidence="1">
    <location>
        <begin position="126"/>
        <end position="138"/>
    </location>
</feature>
<keyword evidence="2" id="KW-0812">Transmembrane</keyword>
<comment type="caution">
    <text evidence="3">The sequence shown here is derived from an EMBL/GenBank/DDBJ whole genome shotgun (WGS) entry which is preliminary data.</text>
</comment>
<reference evidence="3" key="1">
    <citation type="journal article" date="2020" name="Fungal Divers.">
        <title>Resolving the Mortierellaceae phylogeny through synthesis of multi-gene phylogenetics and phylogenomics.</title>
        <authorList>
            <person name="Vandepol N."/>
            <person name="Liber J."/>
            <person name="Desiro A."/>
            <person name="Na H."/>
            <person name="Kennedy M."/>
            <person name="Barry K."/>
            <person name="Grigoriev I.V."/>
            <person name="Miller A.N."/>
            <person name="O'Donnell K."/>
            <person name="Stajich J.E."/>
            <person name="Bonito G."/>
        </authorList>
    </citation>
    <scope>NUCLEOTIDE SEQUENCE</scope>
    <source>
        <strain evidence="3">NRRL 28262</strain>
    </source>
</reference>
<feature type="region of interest" description="Disordered" evidence="1">
    <location>
        <begin position="97"/>
        <end position="138"/>
    </location>
</feature>
<keyword evidence="2" id="KW-1133">Transmembrane helix</keyword>
<accession>A0AAD4D4T9</accession>
<feature type="transmembrane region" description="Helical" evidence="2">
    <location>
        <begin position="12"/>
        <end position="35"/>
    </location>
</feature>
<protein>
    <submittedName>
        <fullName evidence="3">Uncharacterized protein</fullName>
    </submittedName>
</protein>
<sequence length="138" mass="15037">MAQGASLFRLLNLVVAILIVLGGILGVFVVIFGLLTFMLEFAIPESIVYNLGFIMGLLTLSWKWFNILVGCFIMAVGLFYIAMHFVGATPSPSMSAVPNTSTTNLNPGQSGSSYTNPTHHHDDLQPNMTETYQNQGNH</sequence>
<keyword evidence="2" id="KW-0472">Membrane</keyword>
<feature type="compositionally biased region" description="Polar residues" evidence="1">
    <location>
        <begin position="97"/>
        <end position="117"/>
    </location>
</feature>
<dbReference type="AlphaFoldDB" id="A0AAD4D4T9"/>
<name>A0AAD4D4T9_9FUNG</name>
<proteinExistence type="predicted"/>
<feature type="transmembrane region" description="Helical" evidence="2">
    <location>
        <begin position="67"/>
        <end position="86"/>
    </location>
</feature>
<organism evidence="3 4">
    <name type="scientific">Linnemannia exigua</name>
    <dbReference type="NCBI Taxonomy" id="604196"/>
    <lineage>
        <taxon>Eukaryota</taxon>
        <taxon>Fungi</taxon>
        <taxon>Fungi incertae sedis</taxon>
        <taxon>Mucoromycota</taxon>
        <taxon>Mortierellomycotina</taxon>
        <taxon>Mortierellomycetes</taxon>
        <taxon>Mortierellales</taxon>
        <taxon>Mortierellaceae</taxon>
        <taxon>Linnemannia</taxon>
    </lineage>
</organism>
<evidence type="ECO:0000256" key="2">
    <source>
        <dbReference type="SAM" id="Phobius"/>
    </source>
</evidence>
<dbReference type="Proteomes" id="UP001194580">
    <property type="component" value="Unassembled WGS sequence"/>
</dbReference>
<evidence type="ECO:0000313" key="4">
    <source>
        <dbReference type="Proteomes" id="UP001194580"/>
    </source>
</evidence>
<feature type="transmembrane region" description="Helical" evidence="2">
    <location>
        <begin position="41"/>
        <end position="60"/>
    </location>
</feature>
<evidence type="ECO:0000313" key="3">
    <source>
        <dbReference type="EMBL" id="KAG0259449.1"/>
    </source>
</evidence>
<gene>
    <name evidence="3" type="ORF">BGZ95_004670</name>
</gene>